<dbReference type="STRING" id="1121442.SAMN02745702_01325"/>
<keyword evidence="8" id="KW-1185">Reference proteome</keyword>
<keyword evidence="2 5" id="KW-0812">Transmembrane</keyword>
<dbReference type="CDD" id="cd07042">
    <property type="entry name" value="STAS_SulP_like_sulfate_transporter"/>
    <property type="match status" value="1"/>
</dbReference>
<keyword evidence="4 5" id="KW-0472">Membrane</keyword>
<dbReference type="InterPro" id="IPR036513">
    <property type="entry name" value="STAS_dom_sf"/>
</dbReference>
<dbReference type="GO" id="GO:0055085">
    <property type="term" value="P:transmembrane transport"/>
    <property type="evidence" value="ECO:0007669"/>
    <property type="project" value="InterPro"/>
</dbReference>
<protein>
    <submittedName>
        <fullName evidence="7">Sulfate permease, SulP family</fullName>
    </submittedName>
</protein>
<dbReference type="PROSITE" id="PS50801">
    <property type="entry name" value="STAS"/>
    <property type="match status" value="1"/>
</dbReference>
<evidence type="ECO:0000256" key="1">
    <source>
        <dbReference type="ARBA" id="ARBA00004141"/>
    </source>
</evidence>
<dbReference type="InterPro" id="IPR011547">
    <property type="entry name" value="SLC26A/SulP_dom"/>
</dbReference>
<dbReference type="PANTHER" id="PTHR11814">
    <property type="entry name" value="SULFATE TRANSPORTER"/>
    <property type="match status" value="1"/>
</dbReference>
<dbReference type="Pfam" id="PF00916">
    <property type="entry name" value="Sulfate_transp"/>
    <property type="match status" value="1"/>
</dbReference>
<accession>A0A1T4VZA0</accession>
<gene>
    <name evidence="7" type="ORF">SAMN02745702_01325</name>
</gene>
<evidence type="ECO:0000256" key="5">
    <source>
        <dbReference type="SAM" id="Phobius"/>
    </source>
</evidence>
<feature type="transmembrane region" description="Helical" evidence="5">
    <location>
        <begin position="309"/>
        <end position="328"/>
    </location>
</feature>
<feature type="transmembrane region" description="Helical" evidence="5">
    <location>
        <begin position="12"/>
        <end position="33"/>
    </location>
</feature>
<dbReference type="Gene3D" id="3.30.750.24">
    <property type="entry name" value="STAS domain"/>
    <property type="match status" value="1"/>
</dbReference>
<feature type="transmembrane region" description="Helical" evidence="5">
    <location>
        <begin position="234"/>
        <end position="255"/>
    </location>
</feature>
<dbReference type="Proteomes" id="UP000189733">
    <property type="component" value="Unassembled WGS sequence"/>
</dbReference>
<evidence type="ECO:0000313" key="7">
    <source>
        <dbReference type="EMBL" id="SKA70313.1"/>
    </source>
</evidence>
<evidence type="ECO:0000256" key="2">
    <source>
        <dbReference type="ARBA" id="ARBA00022692"/>
    </source>
</evidence>
<feature type="transmembrane region" description="Helical" evidence="5">
    <location>
        <begin position="364"/>
        <end position="395"/>
    </location>
</feature>
<feature type="transmembrane region" description="Helical" evidence="5">
    <location>
        <begin position="71"/>
        <end position="102"/>
    </location>
</feature>
<dbReference type="AlphaFoldDB" id="A0A1T4VZA0"/>
<dbReference type="InterPro" id="IPR001902">
    <property type="entry name" value="SLC26A/SulP_fam"/>
</dbReference>
<dbReference type="RefSeq" id="WP_078684613.1">
    <property type="nucleotide sequence ID" value="NZ_FUYA01000003.1"/>
</dbReference>
<evidence type="ECO:0000256" key="3">
    <source>
        <dbReference type="ARBA" id="ARBA00022989"/>
    </source>
</evidence>
<dbReference type="Pfam" id="PF01740">
    <property type="entry name" value="STAS"/>
    <property type="match status" value="1"/>
</dbReference>
<organism evidence="7 8">
    <name type="scientific">Desulfobaculum bizertense DSM 18034</name>
    <dbReference type="NCBI Taxonomy" id="1121442"/>
    <lineage>
        <taxon>Bacteria</taxon>
        <taxon>Pseudomonadati</taxon>
        <taxon>Thermodesulfobacteriota</taxon>
        <taxon>Desulfovibrionia</taxon>
        <taxon>Desulfovibrionales</taxon>
        <taxon>Desulfovibrionaceae</taxon>
        <taxon>Desulfobaculum</taxon>
    </lineage>
</organism>
<name>A0A1T4VZA0_9BACT</name>
<evidence type="ECO:0000259" key="6">
    <source>
        <dbReference type="PROSITE" id="PS50801"/>
    </source>
</evidence>
<feature type="transmembrane region" description="Helical" evidence="5">
    <location>
        <begin position="163"/>
        <end position="180"/>
    </location>
</feature>
<comment type="subcellular location">
    <subcellularLocation>
        <location evidence="1">Membrane</location>
        <topology evidence="1">Multi-pass membrane protein</topology>
    </subcellularLocation>
</comment>
<dbReference type="GO" id="GO:0016020">
    <property type="term" value="C:membrane"/>
    <property type="evidence" value="ECO:0007669"/>
    <property type="project" value="UniProtKB-SubCell"/>
</dbReference>
<sequence>MNRSFSLNSVRGDVFGGLTAGIIALPLALAFGVASGAGAAAGLYGAIALGFFASIFGGTKTQVSGPTGPMTVVMASAVVAFPGDFSSVCLVVVLCGALQILFGCVKLGGFVRYMPYPVISGFMNGIGVIIILLQIQPLMGCASASSPILALAAVPETLANCDMASLGLAVATMLIVFFVPPKVTRVLPSPLIALVTMSLAAFFLKLDVPTIGSIPNSLPELHIPSVEIQHIGRILALGFALSILGTIDTLLTSIVADSITKTQHNSNRELIGQGIGNMIAGFVGGLPGAGATMRTVVNVKAGGTGRLSGVIHALFLVAVLLGLGPLTSHIPMPVLSGILVKVGVDILDYRLLRLVKRAPKQDLLVMFAVFAITVFVDLIVAVGAGVALACLLLTWRITRQASVSISGEDACPNQLNKEKAIQDQSEQKLRVISIDGPFFFGTSFRMLNKIDSMIGTKILVVNCISVSFVDISAVFALCEMTEKLKDSGIQVVMAADGEKAQNIRECGGGLFTDGENLFEDLDAAIAQAQVKLYALEGKTQAASTQAVPAV</sequence>
<feature type="transmembrane region" description="Helical" evidence="5">
    <location>
        <begin position="122"/>
        <end position="151"/>
    </location>
</feature>
<evidence type="ECO:0000313" key="8">
    <source>
        <dbReference type="Proteomes" id="UP000189733"/>
    </source>
</evidence>
<reference evidence="7 8" key="1">
    <citation type="submission" date="2017-02" db="EMBL/GenBank/DDBJ databases">
        <authorList>
            <person name="Peterson S.W."/>
        </authorList>
    </citation>
    <scope>NUCLEOTIDE SEQUENCE [LARGE SCALE GENOMIC DNA]</scope>
    <source>
        <strain evidence="7 8">DSM 18034</strain>
    </source>
</reference>
<proteinExistence type="predicted"/>
<dbReference type="EMBL" id="FUYA01000003">
    <property type="protein sequence ID" value="SKA70313.1"/>
    <property type="molecule type" value="Genomic_DNA"/>
</dbReference>
<feature type="transmembrane region" description="Helical" evidence="5">
    <location>
        <begin position="39"/>
        <end position="59"/>
    </location>
</feature>
<dbReference type="SUPFAM" id="SSF52091">
    <property type="entry name" value="SpoIIaa-like"/>
    <property type="match status" value="1"/>
</dbReference>
<feature type="transmembrane region" description="Helical" evidence="5">
    <location>
        <begin position="275"/>
        <end position="297"/>
    </location>
</feature>
<evidence type="ECO:0000256" key="4">
    <source>
        <dbReference type="ARBA" id="ARBA00023136"/>
    </source>
</evidence>
<feature type="domain" description="STAS" evidence="6">
    <location>
        <begin position="419"/>
        <end position="528"/>
    </location>
</feature>
<keyword evidence="3 5" id="KW-1133">Transmembrane helix</keyword>
<dbReference type="InterPro" id="IPR002645">
    <property type="entry name" value="STAS_dom"/>
</dbReference>
<dbReference type="OrthoDB" id="9771198at2"/>